<dbReference type="VEuPathDB" id="FungiDB:CCM_06614"/>
<accession>A0A2H4SI43</accession>
<evidence type="ECO:0000259" key="8">
    <source>
        <dbReference type="PROSITE" id="PS50975"/>
    </source>
</evidence>
<evidence type="ECO:0000256" key="7">
    <source>
        <dbReference type="PROSITE-ProRule" id="PRU00409"/>
    </source>
</evidence>
<dbReference type="Gene3D" id="3.30.470.20">
    <property type="entry name" value="ATP-grasp fold, B domain"/>
    <property type="match status" value="1"/>
</dbReference>
<name>A0A2H4SI43_CORMI</name>
<evidence type="ECO:0000256" key="2">
    <source>
        <dbReference type="ARBA" id="ARBA00022603"/>
    </source>
</evidence>
<evidence type="ECO:0000313" key="9">
    <source>
        <dbReference type="EMBL" id="ATY62785.1"/>
    </source>
</evidence>
<dbReference type="GO" id="GO:0008171">
    <property type="term" value="F:O-methyltransferase activity"/>
    <property type="evidence" value="ECO:0007669"/>
    <property type="project" value="InterPro"/>
</dbReference>
<dbReference type="SUPFAM" id="SSF53335">
    <property type="entry name" value="S-adenosyl-L-methionine-dependent methyltransferases"/>
    <property type="match status" value="1"/>
</dbReference>
<protein>
    <recommendedName>
        <fullName evidence="1">catechol O-methyltransferase</fullName>
        <ecNumber evidence="1">2.1.1.6</ecNumber>
    </recommendedName>
</protein>
<evidence type="ECO:0000256" key="6">
    <source>
        <dbReference type="ARBA" id="ARBA00023453"/>
    </source>
</evidence>
<dbReference type="PROSITE" id="PS50975">
    <property type="entry name" value="ATP_GRASP"/>
    <property type="match status" value="1"/>
</dbReference>
<sequence length="732" mass="81010">MSTFDPSKAYAQQEQVYFNDGREAQLLRHIQSRKDIDSLIGSPERVLAAIDEFGRQEKYLMNVGEDKGSIVTKLIRETRPKVMVGLGSYVGYSVILFGSAARAAGGLAYHCLERNAEFAGIARSLIDLAGLGGFVQMTVGPSDDSLRALHAASQLAHIDLLFLDHHKPSYLPDLQLCEQLGLVRNGTLLVADNVVKPGNPPYLAYVRSDVESKKRAYASAADGAVRGDPNLVYESELIPSFEPTGIPDGVEVTICIGPDNPPFLCLAPWTTAIVLATCLYHFVVKHAEPEPTASKKTILVTGVSMSKGLALARLFHQQGHTVIGADVDALACGRVSRAVRRFYHLPAPASNPSSRLGKTSHYVEALVRIAKREEIDLWVSVSGVGSALQDSVAKDVMERLTTTKVIQFDAQLVTTLDAKDTFIDYVRNQGLKVPDSHRIRDRNDLISFLVSRGGLVQKPGSTRYLIKPVGVDDAARLDMPLLPLSTEKQTLSRIDTLRFRMSSYIAQEFVQGNEYCTHSLVIRGRVRAFVGCRSSDLLMRYEALPQNSPLCQSMRRFTTAVAEHAGDAFTGHLSFDFMVRPSSGGSDEAGQIYPIECNPRAHTAVVLFRDTPQLANLYLSALDPDVGGSKVLYPQHVQRFYWFGQDLVETLFCPAYNIICRGEGSIKGLLSQVALFTDHVLYWKDGTFEAWDPWPFWWLYHVQWPARMVYCLVSGKKWEKANVSTGKMFEVA</sequence>
<dbReference type="Pfam" id="PF01596">
    <property type="entry name" value="Methyltransf_3"/>
    <property type="match status" value="1"/>
</dbReference>
<dbReference type="SUPFAM" id="SSF56059">
    <property type="entry name" value="Glutathione synthetase ATP-binding domain-like"/>
    <property type="match status" value="1"/>
</dbReference>
<dbReference type="GO" id="GO:0046872">
    <property type="term" value="F:metal ion binding"/>
    <property type="evidence" value="ECO:0007669"/>
    <property type="project" value="InterPro"/>
</dbReference>
<evidence type="ECO:0000256" key="4">
    <source>
        <dbReference type="ARBA" id="ARBA00022691"/>
    </source>
</evidence>
<dbReference type="Proteomes" id="UP000323067">
    <property type="component" value="Chromosome vii"/>
</dbReference>
<keyword evidence="7" id="KW-0067">ATP-binding</keyword>
<gene>
    <name evidence="9" type="ORF">A9K55_008287</name>
</gene>
<dbReference type="InterPro" id="IPR002935">
    <property type="entry name" value="SAM_O-MeTrfase"/>
</dbReference>
<dbReference type="VEuPathDB" id="FungiDB:A9K55_008287"/>
<dbReference type="Gene3D" id="3.40.50.20">
    <property type="match status" value="1"/>
</dbReference>
<dbReference type="EMBL" id="CP023324">
    <property type="protein sequence ID" value="ATY62785.1"/>
    <property type="molecule type" value="Genomic_DNA"/>
</dbReference>
<evidence type="ECO:0000256" key="1">
    <source>
        <dbReference type="ARBA" id="ARBA00012880"/>
    </source>
</evidence>
<proteinExistence type="inferred from homology"/>
<dbReference type="PANTHER" id="PTHR43836:SF6">
    <property type="entry name" value="PUTATIVE (AFU_ORTHOLOGUE AFUA_2G00150)-RELATED"/>
    <property type="match status" value="1"/>
</dbReference>
<comment type="similarity">
    <text evidence="6">Belongs to the class I-like SAM-binding methyltransferase superfamily. Cation-dependent O-methyltransferase family.</text>
</comment>
<keyword evidence="7" id="KW-0547">Nucleotide-binding</keyword>
<evidence type="ECO:0000256" key="5">
    <source>
        <dbReference type="ARBA" id="ARBA00022939"/>
    </source>
</evidence>
<feature type="domain" description="ATP-grasp" evidence="8">
    <location>
        <begin position="423"/>
        <end position="623"/>
    </location>
</feature>
<keyword evidence="2" id="KW-0489">Methyltransferase</keyword>
<dbReference type="SUPFAM" id="SSF51735">
    <property type="entry name" value="NAD(P)-binding Rossmann-fold domains"/>
    <property type="match status" value="1"/>
</dbReference>
<dbReference type="EC" id="2.1.1.6" evidence="1"/>
<dbReference type="VEuPathDB" id="FungiDB:CCM_06615"/>
<evidence type="ECO:0000313" key="10">
    <source>
        <dbReference type="Proteomes" id="UP000323067"/>
    </source>
</evidence>
<dbReference type="GO" id="GO:0005524">
    <property type="term" value="F:ATP binding"/>
    <property type="evidence" value="ECO:0007669"/>
    <property type="project" value="UniProtKB-UniRule"/>
</dbReference>
<dbReference type="InterPro" id="IPR029063">
    <property type="entry name" value="SAM-dependent_MTases_sf"/>
</dbReference>
<reference evidence="9 10" key="1">
    <citation type="journal article" date="2017" name="BMC Genomics">
        <title>Chromosome level assembly and secondary metabolite potential of the parasitic fungus Cordyceps militaris.</title>
        <authorList>
            <person name="Kramer G.J."/>
            <person name="Nodwell J.R."/>
        </authorList>
    </citation>
    <scope>NUCLEOTIDE SEQUENCE [LARGE SCALE GENOMIC DNA]</scope>
    <source>
        <strain evidence="9 10">ATCC 34164</strain>
    </source>
</reference>
<dbReference type="PROSITE" id="PS51682">
    <property type="entry name" value="SAM_OMT_I"/>
    <property type="match status" value="1"/>
</dbReference>
<organism evidence="9 10">
    <name type="scientific">Cordyceps militaris</name>
    <name type="common">Caterpillar fungus</name>
    <name type="synonym">Clavaria militaris</name>
    <dbReference type="NCBI Taxonomy" id="73501"/>
    <lineage>
        <taxon>Eukaryota</taxon>
        <taxon>Fungi</taxon>
        <taxon>Dikarya</taxon>
        <taxon>Ascomycota</taxon>
        <taxon>Pezizomycotina</taxon>
        <taxon>Sordariomycetes</taxon>
        <taxon>Hypocreomycetidae</taxon>
        <taxon>Hypocreales</taxon>
        <taxon>Cordycipitaceae</taxon>
        <taxon>Cordyceps</taxon>
    </lineage>
</organism>
<dbReference type="GO" id="GO:0006584">
    <property type="term" value="P:catecholamine metabolic process"/>
    <property type="evidence" value="ECO:0007669"/>
    <property type="project" value="UniProtKB-KW"/>
</dbReference>
<dbReference type="AlphaFoldDB" id="A0A2H4SI43"/>
<evidence type="ECO:0000256" key="3">
    <source>
        <dbReference type="ARBA" id="ARBA00022679"/>
    </source>
</evidence>
<dbReference type="InterPro" id="IPR011761">
    <property type="entry name" value="ATP-grasp"/>
</dbReference>
<dbReference type="GO" id="GO:0032259">
    <property type="term" value="P:methylation"/>
    <property type="evidence" value="ECO:0007669"/>
    <property type="project" value="UniProtKB-KW"/>
</dbReference>
<keyword evidence="4" id="KW-0949">S-adenosyl-L-methionine</keyword>
<keyword evidence="3" id="KW-0808">Transferase</keyword>
<dbReference type="Gene3D" id="3.40.50.150">
    <property type="entry name" value="Vaccinia Virus protein VP39"/>
    <property type="match status" value="1"/>
</dbReference>
<dbReference type="OrthoDB" id="186626at2759"/>
<dbReference type="PANTHER" id="PTHR43836">
    <property type="entry name" value="CATECHOL O-METHYLTRANSFERASE 1-RELATED"/>
    <property type="match status" value="1"/>
</dbReference>
<dbReference type="InterPro" id="IPR036291">
    <property type="entry name" value="NAD(P)-bd_dom_sf"/>
</dbReference>
<keyword evidence="5" id="KW-0128">Catecholamine metabolism</keyword>